<dbReference type="Pfam" id="PF13480">
    <property type="entry name" value="Acetyltransf_6"/>
    <property type="match status" value="1"/>
</dbReference>
<feature type="domain" description="BioF2-like acetyltransferase" evidence="1">
    <location>
        <begin position="168"/>
        <end position="312"/>
    </location>
</feature>
<evidence type="ECO:0000259" key="1">
    <source>
        <dbReference type="Pfam" id="PF13480"/>
    </source>
</evidence>
<organism evidence="2 3">
    <name type="scientific">Massilia jejuensis</name>
    <dbReference type="NCBI Taxonomy" id="648894"/>
    <lineage>
        <taxon>Bacteria</taxon>
        <taxon>Pseudomonadati</taxon>
        <taxon>Pseudomonadota</taxon>
        <taxon>Betaproteobacteria</taxon>
        <taxon>Burkholderiales</taxon>
        <taxon>Oxalobacteraceae</taxon>
        <taxon>Telluria group</taxon>
        <taxon>Massilia</taxon>
    </lineage>
</organism>
<sequence length="548" mass="61097">MSLLLLTGHHAVTRADAADFRAAWETLYARCAWATACQHPDFVAPWYALYMSSSLPVMVVDERDDGSLDGLLALALRPGGGMLTGAGDQQAEYQGWLQASGGDSRFIVRAIELVRAQFPDADICLKYLPPGIPLRWIDEAHGYRGLCCLRSYSLPLMRIDADVMNRQRNKKNHRQNFNRLKRVGEVRFEQVVDHQHFERVFDEICMQYDFRQAALYRTMPFSKDPFKKRFQLALHKNGLLHTTVLSVGDRIAASHIGLLSKGRAVHLGINTYDPALAAHSPGNLLLAMLGVHLVAQGIPVLDLTAGGDQYKEHFATEHDSVRELIVYRDRKSRWTGEARRGAIRYAKARLRAAGYRPADVAARFEEIKRFGLSDVRAAWTTLGRGHQCHMRALHHATHAPGAHTLSSTALPIGKNRLQDVFAFDAHGDHARYCTFLDTVMKRMERSGDLYSYVRNGQLQMLCWAGVHCVEPPSGASVQASGSSATTIVLSDMYVHPEARHEAGIRQFLAQLLLEVAQARPGSDVVYRGRLSKQLHSLLTGCGFIDALP</sequence>
<protein>
    <submittedName>
        <fullName evidence="2">GNAT family N-acetyltransferase</fullName>
    </submittedName>
</protein>
<gene>
    <name evidence="2" type="ORF">ACFPOU_01745</name>
</gene>
<name>A0ABW0PDC8_9BURK</name>
<evidence type="ECO:0000313" key="2">
    <source>
        <dbReference type="EMBL" id="MFC5509847.1"/>
    </source>
</evidence>
<comment type="caution">
    <text evidence="2">The sequence shown here is derived from an EMBL/GenBank/DDBJ whole genome shotgun (WGS) entry which is preliminary data.</text>
</comment>
<dbReference type="SUPFAM" id="SSF55729">
    <property type="entry name" value="Acyl-CoA N-acyltransferases (Nat)"/>
    <property type="match status" value="1"/>
</dbReference>
<dbReference type="Proteomes" id="UP001596031">
    <property type="component" value="Unassembled WGS sequence"/>
</dbReference>
<keyword evidence="3" id="KW-1185">Reference proteome</keyword>
<dbReference type="EMBL" id="JBHSMS010000006">
    <property type="protein sequence ID" value="MFC5509847.1"/>
    <property type="molecule type" value="Genomic_DNA"/>
</dbReference>
<dbReference type="InterPro" id="IPR038740">
    <property type="entry name" value="BioF2-like_GNAT_dom"/>
</dbReference>
<evidence type="ECO:0000313" key="3">
    <source>
        <dbReference type="Proteomes" id="UP001596031"/>
    </source>
</evidence>
<dbReference type="RefSeq" id="WP_379716263.1">
    <property type="nucleotide sequence ID" value="NZ_JBHSMS010000006.1"/>
</dbReference>
<dbReference type="InterPro" id="IPR016181">
    <property type="entry name" value="Acyl_CoA_acyltransferase"/>
</dbReference>
<reference evidence="3" key="1">
    <citation type="journal article" date="2019" name="Int. J. Syst. Evol. Microbiol.">
        <title>The Global Catalogue of Microorganisms (GCM) 10K type strain sequencing project: providing services to taxonomists for standard genome sequencing and annotation.</title>
        <authorList>
            <consortium name="The Broad Institute Genomics Platform"/>
            <consortium name="The Broad Institute Genome Sequencing Center for Infectious Disease"/>
            <person name="Wu L."/>
            <person name="Ma J."/>
        </authorList>
    </citation>
    <scope>NUCLEOTIDE SEQUENCE [LARGE SCALE GENOMIC DNA]</scope>
    <source>
        <strain evidence="3">CCUG 38813</strain>
    </source>
</reference>
<proteinExistence type="predicted"/>
<accession>A0ABW0PDC8</accession>